<feature type="compositionally biased region" description="Low complexity" evidence="1">
    <location>
        <begin position="269"/>
        <end position="303"/>
    </location>
</feature>
<organism evidence="2 3">
    <name type="scientific">Terrabacter carboxydivorans</name>
    <dbReference type="NCBI Taxonomy" id="619730"/>
    <lineage>
        <taxon>Bacteria</taxon>
        <taxon>Bacillati</taxon>
        <taxon>Actinomycetota</taxon>
        <taxon>Actinomycetes</taxon>
        <taxon>Micrococcales</taxon>
        <taxon>Intrasporangiaceae</taxon>
        <taxon>Terrabacter</taxon>
    </lineage>
</organism>
<dbReference type="Gene3D" id="3.30.460.10">
    <property type="entry name" value="Beta Polymerase, domain 2"/>
    <property type="match status" value="1"/>
</dbReference>
<keyword evidence="3" id="KW-1185">Reference proteome</keyword>
<evidence type="ECO:0008006" key="4">
    <source>
        <dbReference type="Google" id="ProtNLM"/>
    </source>
</evidence>
<proteinExistence type="predicted"/>
<dbReference type="InterPro" id="IPR043519">
    <property type="entry name" value="NT_sf"/>
</dbReference>
<dbReference type="EMBL" id="BAAARE010000024">
    <property type="protein sequence ID" value="GAA2498295.1"/>
    <property type="molecule type" value="Genomic_DNA"/>
</dbReference>
<protein>
    <recommendedName>
        <fullName evidence="4">Polymerase nucleotidyl transferase domain-containing protein</fullName>
    </recommendedName>
</protein>
<sequence length="303" mass="32362">MPSAPSQSTVPQRLLAFLDRLGAELDRRGDAVALLGLGSVGRDLHRLDEHSDADFFVVVDDTAARDRYLADIDWLEAAQPVVWSFENSDAGRKALLEGDLFAEYAVFTLAEMDTAGYPPGRLHWSRADAPAGLDEPKVPVPQPPSLAHEVGEAITNLYVGLHRDLRGERLTASRFIQGYAVDRWVTILGNLGLGRGDRQDVFVVDRGVERRFGPELLPLADLVPGYERNAHAAATLLALLEEHVELDPTIVAAVRDLIGRAATGAQSRATESLAGESGAAESGAVESEAPASRPSPAGGSSSS</sequence>
<dbReference type="Proteomes" id="UP001500730">
    <property type="component" value="Unassembled WGS sequence"/>
</dbReference>
<gene>
    <name evidence="2" type="ORF">GCM10009858_40790</name>
</gene>
<evidence type="ECO:0000313" key="3">
    <source>
        <dbReference type="Proteomes" id="UP001500730"/>
    </source>
</evidence>
<name>A0ABN3MAA0_9MICO</name>
<evidence type="ECO:0000256" key="1">
    <source>
        <dbReference type="SAM" id="MobiDB-lite"/>
    </source>
</evidence>
<accession>A0ABN3MAA0</accession>
<feature type="region of interest" description="Disordered" evidence="1">
    <location>
        <begin position="264"/>
        <end position="303"/>
    </location>
</feature>
<reference evidence="2 3" key="1">
    <citation type="journal article" date="2019" name="Int. J. Syst. Evol. Microbiol.">
        <title>The Global Catalogue of Microorganisms (GCM) 10K type strain sequencing project: providing services to taxonomists for standard genome sequencing and annotation.</title>
        <authorList>
            <consortium name="The Broad Institute Genomics Platform"/>
            <consortium name="The Broad Institute Genome Sequencing Center for Infectious Disease"/>
            <person name="Wu L."/>
            <person name="Ma J."/>
        </authorList>
    </citation>
    <scope>NUCLEOTIDE SEQUENCE [LARGE SCALE GENOMIC DNA]</scope>
    <source>
        <strain evidence="2 3">JCM 16259</strain>
    </source>
</reference>
<evidence type="ECO:0000313" key="2">
    <source>
        <dbReference type="EMBL" id="GAA2498295.1"/>
    </source>
</evidence>
<dbReference type="RefSeq" id="WP_344256925.1">
    <property type="nucleotide sequence ID" value="NZ_BAAARE010000024.1"/>
</dbReference>
<comment type="caution">
    <text evidence="2">The sequence shown here is derived from an EMBL/GenBank/DDBJ whole genome shotgun (WGS) entry which is preliminary data.</text>
</comment>